<protein>
    <submittedName>
        <fullName evidence="1">Uncharacterized protein</fullName>
    </submittedName>
</protein>
<reference evidence="1 2" key="1">
    <citation type="submission" date="2016-11" db="EMBL/GenBank/DDBJ databases">
        <authorList>
            <person name="Jaros S."/>
            <person name="Januszkiewicz K."/>
            <person name="Wedrychowicz H."/>
        </authorList>
    </citation>
    <scope>NUCLEOTIDE SEQUENCE [LARGE SCALE GENOMIC DNA]</scope>
    <source>
        <strain evidence="1 2">DSM 14501</strain>
    </source>
</reference>
<dbReference type="EMBL" id="FRAJ01000003">
    <property type="protein sequence ID" value="SHJ66448.1"/>
    <property type="molecule type" value="Genomic_DNA"/>
</dbReference>
<accession>A0A1M6L5G9</accession>
<dbReference type="RefSeq" id="WP_159429977.1">
    <property type="nucleotide sequence ID" value="NZ_FRAJ01000003.1"/>
</dbReference>
<sequence length="46" mass="5667">MKINKNENKEKREKRKCGMITCIHCICNTCTLDKCEFYERVYKQEY</sequence>
<proteinExistence type="predicted"/>
<dbReference type="AlphaFoldDB" id="A0A1M6L5G9"/>
<name>A0A1M6L5G9_9FIRM</name>
<keyword evidence="2" id="KW-1185">Reference proteome</keyword>
<evidence type="ECO:0000313" key="2">
    <source>
        <dbReference type="Proteomes" id="UP000184082"/>
    </source>
</evidence>
<gene>
    <name evidence="1" type="ORF">SAMN02745883_00080</name>
</gene>
<dbReference type="Proteomes" id="UP000184082">
    <property type="component" value="Unassembled WGS sequence"/>
</dbReference>
<organism evidence="1 2">
    <name type="scientific">Caminicella sporogenes DSM 14501</name>
    <dbReference type="NCBI Taxonomy" id="1121266"/>
    <lineage>
        <taxon>Bacteria</taxon>
        <taxon>Bacillati</taxon>
        <taxon>Bacillota</taxon>
        <taxon>Clostridia</taxon>
        <taxon>Peptostreptococcales</taxon>
        <taxon>Caminicellaceae</taxon>
        <taxon>Caminicella</taxon>
    </lineage>
</organism>
<evidence type="ECO:0000313" key="1">
    <source>
        <dbReference type="EMBL" id="SHJ66448.1"/>
    </source>
</evidence>